<dbReference type="Gene3D" id="3.40.50.300">
    <property type="entry name" value="P-loop containing nucleotide triphosphate hydrolases"/>
    <property type="match status" value="2"/>
</dbReference>
<dbReference type="PANTHER" id="PTHR45629">
    <property type="entry name" value="SNF2/RAD54 FAMILY MEMBER"/>
    <property type="match status" value="1"/>
</dbReference>
<evidence type="ECO:0000259" key="8">
    <source>
        <dbReference type="PROSITE" id="PS51194"/>
    </source>
</evidence>
<feature type="region of interest" description="Disordered" evidence="6">
    <location>
        <begin position="961"/>
        <end position="1024"/>
    </location>
</feature>
<proteinExistence type="predicted"/>
<evidence type="ECO:0000313" key="10">
    <source>
        <dbReference type="Proteomes" id="UP001172155"/>
    </source>
</evidence>
<keyword evidence="2" id="KW-0547">Nucleotide-binding</keyword>
<dbReference type="SMART" id="SM00487">
    <property type="entry name" value="DEXDc"/>
    <property type="match status" value="1"/>
</dbReference>
<dbReference type="EMBL" id="JAUKUD010000001">
    <property type="protein sequence ID" value="KAK0754625.1"/>
    <property type="molecule type" value="Genomic_DNA"/>
</dbReference>
<dbReference type="InterPro" id="IPR057931">
    <property type="entry name" value="RHH_ERCC6L2"/>
</dbReference>
<evidence type="ECO:0000259" key="7">
    <source>
        <dbReference type="PROSITE" id="PS51192"/>
    </source>
</evidence>
<evidence type="ECO:0000256" key="5">
    <source>
        <dbReference type="ARBA" id="ARBA00023242"/>
    </source>
</evidence>
<feature type="compositionally biased region" description="Basic and acidic residues" evidence="6">
    <location>
        <begin position="13"/>
        <end position="23"/>
    </location>
</feature>
<dbReference type="CDD" id="cd18793">
    <property type="entry name" value="SF2_C_SNF"/>
    <property type="match status" value="1"/>
</dbReference>
<dbReference type="Pfam" id="PF14773">
    <property type="entry name" value="VIGSSK"/>
    <property type="match status" value="1"/>
</dbReference>
<dbReference type="FunFam" id="3.40.50.10810:FF:000019">
    <property type="entry name" value="DNA excision repair protein ERCC-6-like 2 isoform X1"/>
    <property type="match status" value="1"/>
</dbReference>
<sequence length="1024" mass="116025">MVTITLSSDTDDRDPTPAPHDELNDAPVTTRIVPKKRKSEAVVGEKVLWTDSEPDEPDNRTTAKRKRGNASKGRTSIGTGPLRRGRPRKSNGAAKPIKAEGQSGDEEDYPEADIPDYLRRRRWRFIRERERLKEAGLKLPPDYTDIYFSDNERPSARLERRPKFDEASGIKPSRPYKEIELYSAGVIPASIAQYLRDYQVDGVRFLHQRFILQKGCILGDDMGLGKTIQVAAFLTAAFGKTGDERDGKRMRKMRRAGEGWYPRVLIICPGSLLKNWENELNRWGWWHVDEYHGAGKEDVLQSAKSGMTEIMITTYKTYTMSQEAVNEVEWDCVVADECHYFKGRRSDVTQAMDKVNALCRIGLTGTAIQNNYEELWTLLNWTNPGHFGPLTEWKQIISKPLAIGQSHDANPEQLAAARKTAEQLVFHLLPDFFLRRMKTLIAHQLPRKRDKVVFCPLTEIQTEAYRNFVEGENVAFIKAVSTECECGSGVKRGWCCHKRLPDGRPWTSIFFPCMMTLQKLANHLTLLIPSTNEHPDKKAAELKVFQTCLPDVWEDLYEKRESLLNLTNPRFCGKWKVLQKLLRVWHDEGDKVLVFSHSFVFLISTRAGGVGLNITSANKVVIFDPHWNPAYDQQAQDRAYRIGQVRDVDVFRLISAGTIEETVYARQIYKQQQANIAYTASKERRYFKGVQNDKTRKGEIFGIENIFSFREDHVMLKDIVNKTNVAEAKAGVMLTEFDVEKKEEEEADDDDVLSLIKQEDKDDTGGVATLAKLLTAENPDDAVAKAQKARIKARSDAIAGILSSAGVIYTHENSEVIGTSRVEQQLSKRAEQAALQGIRPSDPRSHTALFADGSDEEEEEDDDGDDLGQGEGGGRRLRLHYRFHPPEDVMRRQFCSMAKEFGFESATEFALVVENWTQEQRRDCLDAFYRAREKLLMKREEEPEVVVIGGAGTSIERRVKEEEEVKKGDDAQAGSREAAKRRASTVFMSDDDEDDELVDNVSMNGGRGDEDKGCREGRSQSSGG</sequence>
<evidence type="ECO:0000256" key="1">
    <source>
        <dbReference type="ARBA" id="ARBA00004123"/>
    </source>
</evidence>
<dbReference type="InterPro" id="IPR001650">
    <property type="entry name" value="Helicase_C-like"/>
</dbReference>
<dbReference type="Pfam" id="PF00271">
    <property type="entry name" value="Helicase_C"/>
    <property type="match status" value="1"/>
</dbReference>
<keyword evidence="10" id="KW-1185">Reference proteome</keyword>
<evidence type="ECO:0000256" key="4">
    <source>
        <dbReference type="ARBA" id="ARBA00022840"/>
    </source>
</evidence>
<dbReference type="GO" id="GO:0005524">
    <property type="term" value="F:ATP binding"/>
    <property type="evidence" value="ECO:0007669"/>
    <property type="project" value="InterPro"/>
</dbReference>
<evidence type="ECO:0000256" key="2">
    <source>
        <dbReference type="ARBA" id="ARBA00022741"/>
    </source>
</evidence>
<dbReference type="PROSITE" id="PS51194">
    <property type="entry name" value="HELICASE_CTER"/>
    <property type="match status" value="1"/>
</dbReference>
<gene>
    <name evidence="9" type="ORF">B0T18DRAFT_434960</name>
</gene>
<dbReference type="InterPro" id="IPR038718">
    <property type="entry name" value="SNF2-like_sf"/>
</dbReference>
<protein>
    <submittedName>
        <fullName evidence="9">SNF2 family N-terminal domain-containing protein</fullName>
    </submittedName>
</protein>
<comment type="subcellular location">
    <subcellularLocation>
        <location evidence="1">Nucleus</location>
    </subcellularLocation>
</comment>
<dbReference type="PANTHER" id="PTHR45629:SF7">
    <property type="entry name" value="DNA EXCISION REPAIR PROTEIN ERCC-6-RELATED"/>
    <property type="match status" value="1"/>
</dbReference>
<comment type="caution">
    <text evidence="9">The sequence shown here is derived from an EMBL/GenBank/DDBJ whole genome shotgun (WGS) entry which is preliminary data.</text>
</comment>
<feature type="domain" description="Helicase C-terminal" evidence="8">
    <location>
        <begin position="516"/>
        <end position="687"/>
    </location>
</feature>
<dbReference type="Pfam" id="PF25806">
    <property type="entry name" value="RHH_ERCC6L2"/>
    <property type="match status" value="1"/>
</dbReference>
<feature type="compositionally biased region" description="Acidic residues" evidence="6">
    <location>
        <begin position="989"/>
        <end position="998"/>
    </location>
</feature>
<keyword evidence="3" id="KW-0378">Hydrolase</keyword>
<accession>A0AA40FBA3</accession>
<dbReference type="Pfam" id="PF00176">
    <property type="entry name" value="SNF2-rel_dom"/>
    <property type="match status" value="1"/>
</dbReference>
<dbReference type="InterPro" id="IPR000330">
    <property type="entry name" value="SNF2_N"/>
</dbReference>
<dbReference type="Proteomes" id="UP001172155">
    <property type="component" value="Unassembled WGS sequence"/>
</dbReference>
<reference evidence="9" key="1">
    <citation type="submission" date="2023-06" db="EMBL/GenBank/DDBJ databases">
        <title>Genome-scale phylogeny and comparative genomics of the fungal order Sordariales.</title>
        <authorList>
            <consortium name="Lawrence Berkeley National Laboratory"/>
            <person name="Hensen N."/>
            <person name="Bonometti L."/>
            <person name="Westerberg I."/>
            <person name="Brannstrom I.O."/>
            <person name="Guillou S."/>
            <person name="Cros-Aarteil S."/>
            <person name="Calhoun S."/>
            <person name="Haridas S."/>
            <person name="Kuo A."/>
            <person name="Mondo S."/>
            <person name="Pangilinan J."/>
            <person name="Riley R."/>
            <person name="LaButti K."/>
            <person name="Andreopoulos B."/>
            <person name="Lipzen A."/>
            <person name="Chen C."/>
            <person name="Yanf M."/>
            <person name="Daum C."/>
            <person name="Ng V."/>
            <person name="Clum A."/>
            <person name="Steindorff A."/>
            <person name="Ohm R."/>
            <person name="Martin F."/>
            <person name="Silar P."/>
            <person name="Natvig D."/>
            <person name="Lalanne C."/>
            <person name="Gautier V."/>
            <person name="Ament-velasquez S.L."/>
            <person name="Kruys A."/>
            <person name="Hutchinson M.I."/>
            <person name="Powell A.J."/>
            <person name="Barry K."/>
            <person name="Miller A.N."/>
            <person name="Grigoriev I.V."/>
            <person name="Debuchy R."/>
            <person name="Gladieux P."/>
            <person name="Thoren M.H."/>
            <person name="Johannesson H."/>
        </authorList>
    </citation>
    <scope>NUCLEOTIDE SEQUENCE</scope>
    <source>
        <strain evidence="9">SMH3187-1</strain>
    </source>
</reference>
<dbReference type="SMART" id="SM00490">
    <property type="entry name" value="HELICc"/>
    <property type="match status" value="1"/>
</dbReference>
<evidence type="ECO:0000256" key="3">
    <source>
        <dbReference type="ARBA" id="ARBA00022801"/>
    </source>
</evidence>
<feature type="compositionally biased region" description="Basic and acidic residues" evidence="6">
    <location>
        <begin position="961"/>
        <end position="970"/>
    </location>
</feature>
<dbReference type="InterPro" id="IPR029256">
    <property type="entry name" value="Heliccase-ass-bd"/>
</dbReference>
<dbReference type="Gene3D" id="3.40.50.10810">
    <property type="entry name" value="Tandem AAA-ATPase domain"/>
    <property type="match status" value="1"/>
</dbReference>
<dbReference type="SUPFAM" id="SSF52540">
    <property type="entry name" value="P-loop containing nucleoside triphosphate hydrolases"/>
    <property type="match status" value="2"/>
</dbReference>
<feature type="domain" description="Helicase ATP-binding" evidence="7">
    <location>
        <begin position="207"/>
        <end position="385"/>
    </location>
</feature>
<evidence type="ECO:0000256" key="6">
    <source>
        <dbReference type="SAM" id="MobiDB-lite"/>
    </source>
</evidence>
<dbReference type="GO" id="GO:0005634">
    <property type="term" value="C:nucleus"/>
    <property type="evidence" value="ECO:0007669"/>
    <property type="project" value="UniProtKB-SubCell"/>
</dbReference>
<feature type="region of interest" description="Disordered" evidence="6">
    <location>
        <begin position="1"/>
        <end position="111"/>
    </location>
</feature>
<dbReference type="GO" id="GO:0016787">
    <property type="term" value="F:hydrolase activity"/>
    <property type="evidence" value="ECO:0007669"/>
    <property type="project" value="UniProtKB-KW"/>
</dbReference>
<feature type="compositionally biased region" description="Acidic residues" evidence="6">
    <location>
        <begin position="853"/>
        <end position="868"/>
    </location>
</feature>
<dbReference type="AlphaFoldDB" id="A0AA40FBA3"/>
<keyword evidence="4" id="KW-0067">ATP-binding</keyword>
<dbReference type="PROSITE" id="PS51192">
    <property type="entry name" value="HELICASE_ATP_BIND_1"/>
    <property type="match status" value="1"/>
</dbReference>
<feature type="region of interest" description="Disordered" evidence="6">
    <location>
        <begin position="835"/>
        <end position="874"/>
    </location>
</feature>
<dbReference type="InterPro" id="IPR049730">
    <property type="entry name" value="SNF2/RAD54-like_C"/>
</dbReference>
<dbReference type="InterPro" id="IPR014001">
    <property type="entry name" value="Helicase_ATP-bd"/>
</dbReference>
<organism evidence="9 10">
    <name type="scientific">Schizothecium vesticola</name>
    <dbReference type="NCBI Taxonomy" id="314040"/>
    <lineage>
        <taxon>Eukaryota</taxon>
        <taxon>Fungi</taxon>
        <taxon>Dikarya</taxon>
        <taxon>Ascomycota</taxon>
        <taxon>Pezizomycotina</taxon>
        <taxon>Sordariomycetes</taxon>
        <taxon>Sordariomycetidae</taxon>
        <taxon>Sordariales</taxon>
        <taxon>Schizotheciaceae</taxon>
        <taxon>Schizothecium</taxon>
    </lineage>
</organism>
<feature type="compositionally biased region" description="Basic and acidic residues" evidence="6">
    <location>
        <begin position="1007"/>
        <end position="1018"/>
    </location>
</feature>
<keyword evidence="5" id="KW-0539">Nucleus</keyword>
<name>A0AA40FBA3_9PEZI</name>
<dbReference type="InterPro" id="IPR050496">
    <property type="entry name" value="SNF2_RAD54_helicase_repair"/>
</dbReference>
<dbReference type="InterPro" id="IPR027417">
    <property type="entry name" value="P-loop_NTPase"/>
</dbReference>
<evidence type="ECO:0000313" key="9">
    <source>
        <dbReference type="EMBL" id="KAK0754625.1"/>
    </source>
</evidence>